<sequence>MKQRRFLGAAAVVTTTAAVITTFATGNASVYAAKQNQPIVRASIIVNDTTVEQNISGYVQSNTVWLPLSDVVQALRQLGPTITYANHQLLIGNLAHQSGTLGTAKPGTLDIACGSTVFTNVPVQETTRSNSTSTAYIPVWYVLQALT</sequence>
<evidence type="ECO:0000313" key="1">
    <source>
        <dbReference type="EMBL" id="UNO48703.1"/>
    </source>
</evidence>
<dbReference type="STRING" id="1356854.N007_18150"/>
<reference evidence="2" key="1">
    <citation type="journal article" date="2022" name="G3 (Bethesda)">
        <title>Unveiling the complete genome sequence of Alicyclobacillus acidoterrestris DSM 3922T, a taint-producing strain.</title>
        <authorList>
            <person name="Leonardo I.C."/>
            <person name="Barreto Crespo M.T."/>
            <person name="Gaspar F.B."/>
        </authorList>
    </citation>
    <scope>NUCLEOTIDE SEQUENCE [LARGE SCALE GENOMIC DNA]</scope>
    <source>
        <strain evidence="2">DSM 3922</strain>
    </source>
</reference>
<dbReference type="RefSeq" id="WP_021294735.1">
    <property type="nucleotide sequence ID" value="NZ_AURB01000007.1"/>
</dbReference>
<dbReference type="KEGG" id="aaco:K1I37_18940"/>
<evidence type="ECO:0000313" key="2">
    <source>
        <dbReference type="Proteomes" id="UP000829401"/>
    </source>
</evidence>
<gene>
    <name evidence="1" type="ORF">K1I37_18940</name>
</gene>
<organism evidence="1 2">
    <name type="scientific">Alicyclobacillus acidoterrestris (strain ATCC 49025 / DSM 3922 / CIP 106132 / NCIMB 13137 / GD3B)</name>
    <dbReference type="NCBI Taxonomy" id="1356854"/>
    <lineage>
        <taxon>Bacteria</taxon>
        <taxon>Bacillati</taxon>
        <taxon>Bacillota</taxon>
        <taxon>Bacilli</taxon>
        <taxon>Bacillales</taxon>
        <taxon>Alicyclobacillaceae</taxon>
        <taxon>Alicyclobacillus</taxon>
    </lineage>
</organism>
<accession>T0DP26</accession>
<protein>
    <submittedName>
        <fullName evidence="1">Uncharacterized protein</fullName>
    </submittedName>
</protein>
<dbReference type="AlphaFoldDB" id="T0DP26"/>
<proteinExistence type="predicted"/>
<dbReference type="Proteomes" id="UP000829401">
    <property type="component" value="Chromosome"/>
</dbReference>
<dbReference type="EMBL" id="CP080467">
    <property type="protein sequence ID" value="UNO48703.1"/>
    <property type="molecule type" value="Genomic_DNA"/>
</dbReference>
<name>T0DP26_ALIAG</name>
<keyword evidence="2" id="KW-1185">Reference proteome</keyword>
<accession>A0A9E6ZH47</accession>